<feature type="compositionally biased region" description="Polar residues" evidence="1">
    <location>
        <begin position="609"/>
        <end position="625"/>
    </location>
</feature>
<feature type="domain" description="Aerotolerance regulator N-terminal" evidence="3">
    <location>
        <begin position="6"/>
        <end position="78"/>
    </location>
</feature>
<dbReference type="EMBL" id="JABBPN010000005">
    <property type="protein sequence ID" value="NMO95810.1"/>
    <property type="molecule type" value="Genomic_DNA"/>
</dbReference>
<dbReference type="SUPFAM" id="SSF53300">
    <property type="entry name" value="vWA-like"/>
    <property type="match status" value="1"/>
</dbReference>
<sequence>MGIQSWLGLWFGLTLPAIILMYLFKRKYLDTTVSSHMLWDRVLKNLEANRPWQKLQNRLLLWLQLLAAALLVFALMQPFLRVSGSGSQHIVIVADTSGSMSAEAQKELQGGEPSGSGLTRLDLLKERILEYSGDEGKNSEITLLTVGARPVTLLSRENNRDAIRDALDTMQPYYGQASYRESLSLASALTREEQDAEVVIFTDGQWKEDPAQIAFEVPVRVETITGGTPVNHTVEQFGISGGNTEGGSVTAVAVISSNSKQAEPAEASLYGDGKLLASREIEVREGEKSTVTFTGMSYADVYRLELSGEDAYAPDNEAFAFGQSHGVSRVLLLTSGNFFLEKALQLSGAEVTRIQVDSNSEAAVTEGQEDQGTAFVPVPEGDFDLVVMDGPVPAAYQQGEWSKLTAQTPLWTLGTEEEKGGLATGRTVIENHPVTSYLSLSGVYIGSVADEKPSWGEAVVRIGNRPVIYAGKEGGYPRLSFGFRLQDSDLPLSSEFPVLVNNALQWMTSGSSTGLGRYTAGAAADIPITADTVKARWIPLEGLGKQAGYSPQEPIATDKGYSAVQHVPDVPGLYGFEQENQSGEKTTYWVAAAPDPFEGNLAESRGPGVSQNTGNAGGTSPNEEGSNQREADRSSNAVTSLIPWLALLALAVIAAEWGVYQRGRSI</sequence>
<dbReference type="PANTHER" id="PTHR37464">
    <property type="entry name" value="BLL2463 PROTEIN"/>
    <property type="match status" value="1"/>
</dbReference>
<name>A0A848M6K6_PAELE</name>
<dbReference type="InterPro" id="IPR036465">
    <property type="entry name" value="vWFA_dom_sf"/>
</dbReference>
<keyword evidence="6" id="KW-1185">Reference proteome</keyword>
<protein>
    <submittedName>
        <fullName evidence="5">VWA domain-containing protein</fullName>
    </submittedName>
</protein>
<feature type="domain" description="VWFA" evidence="4">
    <location>
        <begin position="90"/>
        <end position="205"/>
    </location>
</feature>
<dbReference type="InterPro" id="IPR002035">
    <property type="entry name" value="VWF_A"/>
</dbReference>
<evidence type="ECO:0000259" key="3">
    <source>
        <dbReference type="Pfam" id="PF07584"/>
    </source>
</evidence>
<keyword evidence="2" id="KW-1133">Transmembrane helix</keyword>
<feature type="transmembrane region" description="Helical" evidence="2">
    <location>
        <begin position="641"/>
        <end position="660"/>
    </location>
</feature>
<comment type="caution">
    <text evidence="5">The sequence shown here is derived from an EMBL/GenBank/DDBJ whole genome shotgun (WGS) entry which is preliminary data.</text>
</comment>
<organism evidence="5 6">
    <name type="scientific">Paenibacillus lemnae</name>
    <dbReference type="NCBI Taxonomy" id="1330551"/>
    <lineage>
        <taxon>Bacteria</taxon>
        <taxon>Bacillati</taxon>
        <taxon>Bacillota</taxon>
        <taxon>Bacilli</taxon>
        <taxon>Bacillales</taxon>
        <taxon>Paenibacillaceae</taxon>
        <taxon>Paenibacillus</taxon>
    </lineage>
</organism>
<dbReference type="Pfam" id="PF07584">
    <property type="entry name" value="BatA"/>
    <property type="match status" value="1"/>
</dbReference>
<feature type="transmembrane region" description="Helical" evidence="2">
    <location>
        <begin position="6"/>
        <end position="24"/>
    </location>
</feature>
<gene>
    <name evidence="5" type="ORF">HII30_08510</name>
</gene>
<feature type="transmembrane region" description="Helical" evidence="2">
    <location>
        <begin position="59"/>
        <end position="80"/>
    </location>
</feature>
<dbReference type="CDD" id="cd00198">
    <property type="entry name" value="vWFA"/>
    <property type="match status" value="1"/>
</dbReference>
<dbReference type="InterPro" id="IPR024163">
    <property type="entry name" value="Aerotolerance_reg_N"/>
</dbReference>
<keyword evidence="2" id="KW-0472">Membrane</keyword>
<dbReference type="Gene3D" id="3.40.50.410">
    <property type="entry name" value="von Willebrand factor, type A domain"/>
    <property type="match status" value="1"/>
</dbReference>
<evidence type="ECO:0000256" key="2">
    <source>
        <dbReference type="SAM" id="Phobius"/>
    </source>
</evidence>
<evidence type="ECO:0000259" key="4">
    <source>
        <dbReference type="Pfam" id="PF13519"/>
    </source>
</evidence>
<dbReference type="PANTHER" id="PTHR37464:SF1">
    <property type="entry name" value="BLL2463 PROTEIN"/>
    <property type="match status" value="1"/>
</dbReference>
<reference evidence="5 6" key="1">
    <citation type="submission" date="2020-04" db="EMBL/GenBank/DDBJ databases">
        <title>Paenibacillus algicola sp. nov., a novel marine bacterium producing alginate lyase.</title>
        <authorList>
            <person name="Huang H."/>
        </authorList>
    </citation>
    <scope>NUCLEOTIDE SEQUENCE [LARGE SCALE GENOMIC DNA]</scope>
    <source>
        <strain evidence="5 6">L7-75</strain>
    </source>
</reference>
<accession>A0A848M6K6</accession>
<evidence type="ECO:0000256" key="1">
    <source>
        <dbReference type="SAM" id="MobiDB-lite"/>
    </source>
</evidence>
<dbReference type="Proteomes" id="UP000565468">
    <property type="component" value="Unassembled WGS sequence"/>
</dbReference>
<evidence type="ECO:0000313" key="6">
    <source>
        <dbReference type="Proteomes" id="UP000565468"/>
    </source>
</evidence>
<proteinExistence type="predicted"/>
<feature type="region of interest" description="Disordered" evidence="1">
    <location>
        <begin position="599"/>
        <end position="634"/>
    </location>
</feature>
<evidence type="ECO:0000313" key="5">
    <source>
        <dbReference type="EMBL" id="NMO95810.1"/>
    </source>
</evidence>
<dbReference type="Pfam" id="PF13519">
    <property type="entry name" value="VWA_2"/>
    <property type="match status" value="1"/>
</dbReference>
<keyword evidence="2" id="KW-0812">Transmembrane</keyword>
<dbReference type="AlphaFoldDB" id="A0A848M6K6"/>